<dbReference type="PANTHER" id="PTHR46600:SF1">
    <property type="entry name" value="THAP DOMAIN-CONTAINING PROTEIN 1"/>
    <property type="match status" value="1"/>
</dbReference>
<dbReference type="Pfam" id="PF05485">
    <property type="entry name" value="THAP"/>
    <property type="match status" value="1"/>
</dbReference>
<gene>
    <name evidence="14" type="ORF">HPB51_026104</name>
</gene>
<keyword evidence="9" id="KW-0804">Transcription</keyword>
<evidence type="ECO:0000313" key="14">
    <source>
        <dbReference type="EMBL" id="KAH8032651.1"/>
    </source>
</evidence>
<evidence type="ECO:0000256" key="9">
    <source>
        <dbReference type="ARBA" id="ARBA00023163"/>
    </source>
</evidence>
<feature type="domain" description="THAP-type" evidence="13">
    <location>
        <begin position="1"/>
        <end position="90"/>
    </location>
</feature>
<evidence type="ECO:0000256" key="11">
    <source>
        <dbReference type="ARBA" id="ARBA00023306"/>
    </source>
</evidence>
<dbReference type="Gene3D" id="6.20.210.20">
    <property type="entry name" value="THAP domain"/>
    <property type="match status" value="1"/>
</dbReference>
<evidence type="ECO:0000256" key="8">
    <source>
        <dbReference type="ARBA" id="ARBA00023125"/>
    </source>
</evidence>
<dbReference type="GO" id="GO:0005654">
    <property type="term" value="C:nucleoplasm"/>
    <property type="evidence" value="ECO:0007669"/>
    <property type="project" value="UniProtKB-SubCell"/>
</dbReference>
<dbReference type="InterPro" id="IPR006612">
    <property type="entry name" value="THAP_Znf"/>
</dbReference>
<dbReference type="VEuPathDB" id="VectorBase:LOC119163459"/>
<dbReference type="EMBL" id="JABSTU010000005">
    <property type="protein sequence ID" value="KAH8032651.1"/>
    <property type="molecule type" value="Genomic_DNA"/>
</dbReference>
<dbReference type="SUPFAM" id="SSF57716">
    <property type="entry name" value="Glucocorticoid receptor-like (DNA-binding domain)"/>
    <property type="match status" value="1"/>
</dbReference>
<evidence type="ECO:0000256" key="5">
    <source>
        <dbReference type="ARBA" id="ARBA00022833"/>
    </source>
</evidence>
<dbReference type="GO" id="GO:0043565">
    <property type="term" value="F:sequence-specific DNA binding"/>
    <property type="evidence" value="ECO:0007669"/>
    <property type="project" value="InterPro"/>
</dbReference>
<evidence type="ECO:0000256" key="10">
    <source>
        <dbReference type="ARBA" id="ARBA00023242"/>
    </source>
</evidence>
<comment type="caution">
    <text evidence="14">The sequence shown here is derived from an EMBL/GenBank/DDBJ whole genome shotgun (WGS) entry which is preliminary data.</text>
</comment>
<evidence type="ECO:0000256" key="2">
    <source>
        <dbReference type="ARBA" id="ARBA00006177"/>
    </source>
</evidence>
<evidence type="ECO:0000256" key="3">
    <source>
        <dbReference type="ARBA" id="ARBA00022723"/>
    </source>
</evidence>
<sequence length="214" mass="23641">MPRSCDVLGCPNGAGNSSVSYHVVPRDERRRSQWLAAVPMRKREGRAPPKLMVCSEHFSPSDYVYDPSLRQSLGCHQRPALSRSAVPSVARLTRNELVSLQQEILEGVLPLVVSLVEGKPSPSWHQANKLICADSCVLPSRVTPADLRELARLSPLRNSYESISSTTSTSSEHVEFSPLDMLDVTLVEGQPLSLQSRTRTDDLLSLNRKDIGKI</sequence>
<keyword evidence="3" id="KW-0479">Metal-binding</keyword>
<dbReference type="Proteomes" id="UP000821866">
    <property type="component" value="Chromosome 3"/>
</dbReference>
<dbReference type="PROSITE" id="PS50950">
    <property type="entry name" value="ZF_THAP"/>
    <property type="match status" value="1"/>
</dbReference>
<accession>A0A9J6EDX9</accession>
<dbReference type="AlphaFoldDB" id="A0A9J6EDX9"/>
<dbReference type="PANTHER" id="PTHR46600">
    <property type="entry name" value="THAP DOMAIN-CONTAINING"/>
    <property type="match status" value="1"/>
</dbReference>
<reference evidence="14" key="1">
    <citation type="journal article" date="2020" name="Cell">
        <title>Large-Scale Comparative Analyses of Tick Genomes Elucidate Their Genetic Diversity and Vector Capacities.</title>
        <authorList>
            <consortium name="Tick Genome and Microbiome Consortium (TIGMIC)"/>
            <person name="Jia N."/>
            <person name="Wang J."/>
            <person name="Shi W."/>
            <person name="Du L."/>
            <person name="Sun Y."/>
            <person name="Zhan W."/>
            <person name="Jiang J.F."/>
            <person name="Wang Q."/>
            <person name="Zhang B."/>
            <person name="Ji P."/>
            <person name="Bell-Sakyi L."/>
            <person name="Cui X.M."/>
            <person name="Yuan T.T."/>
            <person name="Jiang B.G."/>
            <person name="Yang W.F."/>
            <person name="Lam T.T."/>
            <person name="Chang Q.C."/>
            <person name="Ding S.J."/>
            <person name="Wang X.J."/>
            <person name="Zhu J.G."/>
            <person name="Ruan X.D."/>
            <person name="Zhao L."/>
            <person name="Wei J.T."/>
            <person name="Ye R.Z."/>
            <person name="Que T.C."/>
            <person name="Du C.H."/>
            <person name="Zhou Y.H."/>
            <person name="Cheng J.X."/>
            <person name="Dai P.F."/>
            <person name="Guo W.B."/>
            <person name="Han X.H."/>
            <person name="Huang E.J."/>
            <person name="Li L.F."/>
            <person name="Wei W."/>
            <person name="Gao Y.C."/>
            <person name="Liu J.Z."/>
            <person name="Shao H.Z."/>
            <person name="Wang X."/>
            <person name="Wang C.C."/>
            <person name="Yang T.C."/>
            <person name="Huo Q.B."/>
            <person name="Li W."/>
            <person name="Chen H.Y."/>
            <person name="Chen S.E."/>
            <person name="Zhou L.G."/>
            <person name="Ni X.B."/>
            <person name="Tian J.H."/>
            <person name="Sheng Y."/>
            <person name="Liu T."/>
            <person name="Pan Y.S."/>
            <person name="Xia L.Y."/>
            <person name="Li J."/>
            <person name="Zhao F."/>
            <person name="Cao W.C."/>
        </authorList>
    </citation>
    <scope>NUCLEOTIDE SEQUENCE</scope>
    <source>
        <strain evidence="14">Rmic-2018</strain>
    </source>
</reference>
<name>A0A9J6EDX9_RHIMP</name>
<keyword evidence="8 12" id="KW-0238">DNA-binding</keyword>
<organism evidence="14 15">
    <name type="scientific">Rhipicephalus microplus</name>
    <name type="common">Cattle tick</name>
    <name type="synonym">Boophilus microplus</name>
    <dbReference type="NCBI Taxonomy" id="6941"/>
    <lineage>
        <taxon>Eukaryota</taxon>
        <taxon>Metazoa</taxon>
        <taxon>Ecdysozoa</taxon>
        <taxon>Arthropoda</taxon>
        <taxon>Chelicerata</taxon>
        <taxon>Arachnida</taxon>
        <taxon>Acari</taxon>
        <taxon>Parasitiformes</taxon>
        <taxon>Ixodida</taxon>
        <taxon>Ixodoidea</taxon>
        <taxon>Ixodidae</taxon>
        <taxon>Rhipicephalinae</taxon>
        <taxon>Rhipicephalus</taxon>
        <taxon>Boophilus</taxon>
    </lineage>
</organism>
<evidence type="ECO:0000259" key="13">
    <source>
        <dbReference type="PROSITE" id="PS50950"/>
    </source>
</evidence>
<evidence type="ECO:0000256" key="12">
    <source>
        <dbReference type="PROSITE-ProRule" id="PRU00309"/>
    </source>
</evidence>
<comment type="subcellular location">
    <subcellularLocation>
        <location evidence="1">Nucleus</location>
        <location evidence="1">Nucleoplasm</location>
    </subcellularLocation>
</comment>
<protein>
    <recommendedName>
        <fullName evidence="13">THAP-type domain-containing protein</fullName>
    </recommendedName>
</protein>
<keyword evidence="7" id="KW-0175">Coiled coil</keyword>
<dbReference type="SMART" id="SM00980">
    <property type="entry name" value="THAP"/>
    <property type="match status" value="1"/>
</dbReference>
<dbReference type="InterPro" id="IPR026516">
    <property type="entry name" value="THAP1/10"/>
</dbReference>
<evidence type="ECO:0000313" key="15">
    <source>
        <dbReference type="Proteomes" id="UP000821866"/>
    </source>
</evidence>
<keyword evidence="11" id="KW-0131">Cell cycle</keyword>
<keyword evidence="6" id="KW-0805">Transcription regulation</keyword>
<keyword evidence="4 12" id="KW-0863">Zinc-finger</keyword>
<evidence type="ECO:0000256" key="4">
    <source>
        <dbReference type="ARBA" id="ARBA00022771"/>
    </source>
</evidence>
<evidence type="ECO:0000256" key="6">
    <source>
        <dbReference type="ARBA" id="ARBA00023015"/>
    </source>
</evidence>
<reference evidence="14" key="2">
    <citation type="submission" date="2021-09" db="EMBL/GenBank/DDBJ databases">
        <authorList>
            <person name="Jia N."/>
            <person name="Wang J."/>
            <person name="Shi W."/>
            <person name="Du L."/>
            <person name="Sun Y."/>
            <person name="Zhan W."/>
            <person name="Jiang J."/>
            <person name="Wang Q."/>
            <person name="Zhang B."/>
            <person name="Ji P."/>
            <person name="Sakyi L.B."/>
            <person name="Cui X."/>
            <person name="Yuan T."/>
            <person name="Jiang B."/>
            <person name="Yang W."/>
            <person name="Lam T.T.-Y."/>
            <person name="Chang Q."/>
            <person name="Ding S."/>
            <person name="Wang X."/>
            <person name="Zhu J."/>
            <person name="Ruan X."/>
            <person name="Zhao L."/>
            <person name="Wei J."/>
            <person name="Que T."/>
            <person name="Du C."/>
            <person name="Cheng J."/>
            <person name="Dai P."/>
            <person name="Han X."/>
            <person name="Huang E."/>
            <person name="Gao Y."/>
            <person name="Liu J."/>
            <person name="Shao H."/>
            <person name="Ye R."/>
            <person name="Li L."/>
            <person name="Wei W."/>
            <person name="Wang X."/>
            <person name="Wang C."/>
            <person name="Huo Q."/>
            <person name="Li W."/>
            <person name="Guo W."/>
            <person name="Chen H."/>
            <person name="Chen S."/>
            <person name="Zhou L."/>
            <person name="Zhou L."/>
            <person name="Ni X."/>
            <person name="Tian J."/>
            <person name="Zhou Y."/>
            <person name="Sheng Y."/>
            <person name="Liu T."/>
            <person name="Pan Y."/>
            <person name="Xia L."/>
            <person name="Li J."/>
            <person name="Zhao F."/>
            <person name="Cao W."/>
        </authorList>
    </citation>
    <scope>NUCLEOTIDE SEQUENCE</scope>
    <source>
        <strain evidence="14">Rmic-2018</strain>
        <tissue evidence="14">Larvae</tissue>
    </source>
</reference>
<evidence type="ECO:0000256" key="7">
    <source>
        <dbReference type="ARBA" id="ARBA00023054"/>
    </source>
</evidence>
<evidence type="ECO:0000256" key="1">
    <source>
        <dbReference type="ARBA" id="ARBA00004642"/>
    </source>
</evidence>
<comment type="similarity">
    <text evidence="2">Belongs to the THAP1 family.</text>
</comment>
<dbReference type="GO" id="GO:0008270">
    <property type="term" value="F:zinc ion binding"/>
    <property type="evidence" value="ECO:0007669"/>
    <property type="project" value="UniProtKB-KW"/>
</dbReference>
<proteinExistence type="inferred from homology"/>
<keyword evidence="10" id="KW-0539">Nucleus</keyword>
<keyword evidence="15" id="KW-1185">Reference proteome</keyword>
<keyword evidence="5" id="KW-0862">Zinc</keyword>
<dbReference type="InterPro" id="IPR038441">
    <property type="entry name" value="THAP_Znf_sf"/>
</dbReference>